<evidence type="ECO:0000256" key="4">
    <source>
        <dbReference type="SAM" id="Phobius"/>
    </source>
</evidence>
<dbReference type="EMBL" id="CAMXCT030000271">
    <property type="protein sequence ID" value="CAL4763753.1"/>
    <property type="molecule type" value="Genomic_DNA"/>
</dbReference>
<keyword evidence="4" id="KW-1133">Transmembrane helix</keyword>
<dbReference type="GO" id="GO:0008270">
    <property type="term" value="F:zinc ion binding"/>
    <property type="evidence" value="ECO:0007669"/>
    <property type="project" value="UniProtKB-KW"/>
</dbReference>
<gene>
    <name evidence="6" type="ORF">C1SCF055_LOCUS4659</name>
</gene>
<dbReference type="InterPro" id="IPR000571">
    <property type="entry name" value="Znf_CCCH"/>
</dbReference>
<dbReference type="CDD" id="cd09272">
    <property type="entry name" value="RNase_HI_RT_Ty1"/>
    <property type="match status" value="1"/>
</dbReference>
<protein>
    <recommendedName>
        <fullName evidence="5">C3H1-type domain-containing protein</fullName>
    </recommendedName>
</protein>
<feature type="zinc finger region" description="C3H1-type" evidence="1">
    <location>
        <begin position="586"/>
        <end position="614"/>
    </location>
</feature>
<reference evidence="7 8" key="2">
    <citation type="submission" date="2024-05" db="EMBL/GenBank/DDBJ databases">
        <authorList>
            <person name="Chen Y."/>
            <person name="Shah S."/>
            <person name="Dougan E. K."/>
            <person name="Thang M."/>
            <person name="Chan C."/>
        </authorList>
    </citation>
    <scope>NUCLEOTIDE SEQUENCE [LARGE SCALE GENOMIC DNA]</scope>
</reference>
<feature type="region of interest" description="Disordered" evidence="3">
    <location>
        <begin position="637"/>
        <end position="739"/>
    </location>
</feature>
<evidence type="ECO:0000259" key="5">
    <source>
        <dbReference type="PROSITE" id="PS50103"/>
    </source>
</evidence>
<evidence type="ECO:0000256" key="1">
    <source>
        <dbReference type="PROSITE-ProRule" id="PRU00723"/>
    </source>
</evidence>
<evidence type="ECO:0000256" key="3">
    <source>
        <dbReference type="SAM" id="MobiDB-lite"/>
    </source>
</evidence>
<proteinExistence type="predicted"/>
<feature type="compositionally biased region" description="Basic and acidic residues" evidence="3">
    <location>
        <begin position="51"/>
        <end position="80"/>
    </location>
</feature>
<feature type="compositionally biased region" description="Basic and acidic residues" evidence="3">
    <location>
        <begin position="660"/>
        <end position="669"/>
    </location>
</feature>
<feature type="domain" description="C3H1-type" evidence="5">
    <location>
        <begin position="586"/>
        <end position="614"/>
    </location>
</feature>
<keyword evidence="8" id="KW-1185">Reference proteome</keyword>
<feature type="compositionally biased region" description="Low complexity" evidence="3">
    <location>
        <begin position="575"/>
        <end position="588"/>
    </location>
</feature>
<organism evidence="6">
    <name type="scientific">Cladocopium goreaui</name>
    <dbReference type="NCBI Taxonomy" id="2562237"/>
    <lineage>
        <taxon>Eukaryota</taxon>
        <taxon>Sar</taxon>
        <taxon>Alveolata</taxon>
        <taxon>Dinophyceae</taxon>
        <taxon>Suessiales</taxon>
        <taxon>Symbiodiniaceae</taxon>
        <taxon>Cladocopium</taxon>
    </lineage>
</organism>
<sequence length="2183" mass="241646">MPSGLQSVGQFESPASERGRPAEPSGVENHVEAAVEPERIQAETENGDSAGARRSERAWRRRGHAADRSVRADLGTDGKVEMNGKELEKELGDQVLQHVQHETARLQQQNDELQRELQKMREERDRHVALAVPPSWVPKSPPRMTPSMESHGAWVSPVSFHCTPNGTRVPPGPPPPDPPALPVWPPEISSVEPSVEPPRKIRGVMGGNGNRSSDVCSPRAARNLWLEREVAALQEKLDQEALKNKQLSGYWSTMRYTAMNMLHASPITKKYTTMNILHASPITMKYITMNMLQASPIWLIKITKRMLSASPITMKYAVMASRFTRHPTIGHASLTLVPSMSMEMYMHEVGLALCMGMEMYMHEVGLALSKSLQLLEGVCTQDRAGRQRSMSRGDRDVVEDGDLKAIPITLPLLPSPEGRDSSLEAGDWLIQLAPLVGDLSKNAASWWRRVMQATTDKYSEWLYADPLETVAALRLWKRKASRAAELCTQLPDPLLMIRTLDGISKPIVNGSTQASFRIATFRMNHNLDVRPSIENRWLFYDLLLAEAENAVHSTSTAIVSECKTPAKPSVKALQSPSTAKSSESSTPSTWPCKFWLTDGGCRQGQRCRWPHSWDNVSDKNSRCWLCSSTQHLQQDCPTKAQARAPVGGDGGQDGGQDVGGGKEKKDAKGKGKHKGSKGKGEGKVGVKENTQSEIKKEDGNKTTGNANEENKGVGGGTKNAGASGTTATSEKPEGAGGGTSEELLQEATKLLKSLHLPSVKSISLQEVGDVNQNQEGKMLLDRGATHALRRAASWLEWEEASVPLARTAMVRAILQQPELVTKFPNLDPTVLLMVLLKQEYPDLPDSICRKIVPSTKEVQGDQLPWNRRQRRQILRARRVVVHLYSGPDQKTWKKLEDAHTVVICVDKLINPKMDMMNDQVMLFLMKLAMKGSLHGLIGGPPCRSVSACRYAEDGGPKPVRSEAEPYGLSTLSPAQLEKVEEDVTLLFRMMLLYSIAEHYKVGWCEKVLFALEQPQDPREYRSNQDVQRHGYMSIWRMAAWKSFAAKYGLRHTCFEQGAYGHVKPKPTTVAHNIDGLDELQGAQAPRTSVESKRQEKTLEERMAESSTWATWAPGLKAAMIEGMRREFAKDEDGCRQLGAPGNGRRQRGTLRPVARKPNDYSRNCHAAPPEDAPLPSLDEVIEEDVEDGELPRFEEGDEVGHDTVDEDAMNAAQAPYNSWMKLVEECKQVKVKTLTFSEVIHSRETADVMEGGYCVQLEDGKFLASSDVVVEQLEPGEVPVQELVVQERLQVAEDHQFADVPRRRLRYKQAVPQLARLELASNSGEEERHGLGEGDKLEVKRLMKMHHETAKVLSEECVLMDEMDINQVHREWEQWKPAMMAEYNSIVQEKKAVRQVSRAEAVIAMTIPGIYVKLGAATAQEVWLVDAAMYGLTSSPRDWSDHRDKVIPAMAWQRKEGSATWVGGFRRAADQHLWHLREECVETGERVNRGLMAIYVDDVLLAAGDKVAPCALDAIAAVWECAKPEKACLDQSVTFCGFEVQKNQLEHGGGFRLHQASYEEELLKKWSVHSSAMQLQFKLPTPEEEAEMQKSESPDEVRQAQACTGALLWLATRTRPELSVGAASMSRLCTKSPGTTLHIGKKIMEYLKRPTLGLIYGATCGPEYGDRQQLSLPRCQPTVEAFSDISYASTKGYRSVQGQVYFYAGAPIIWSSSRQSFPTQSTAESELVGLCEALVGGRATAALVASVRDEKEEDLRKRLWGDNSAAISLATGEGQGSWRTRHLRIRASILRAALHQGEWQLGHLNGKELVADSFTKVVDGQAFERALQDLCVGTTKSKNLGEGGVRSDMINAKIAMLVGSTLLSTAKASDGMEKDDDMFWLWTCGLILMCVGAVYVCSKAYRSGVRLYKRLSGASGDHSGPKVKEHGTEPQLKMLRLSSSEEESDEGDQLPKRKKKKNKNKRASGEDDDAAVERAWQSMLQTTSNLYGASSSRQSRPQSGSSSAVVDDSYRMRPQSGSSSAVVDDSYRMRPQSGSSSAVVDDSYRMRPQSGSSSAVVDDSYRMRPQSGSSSAVVDDSYRMRPQSGSSSAVVDDSYRMRPQSGSSSAVVEDSCRMRPPSGSSGAVVDESRRMRPPSGFSKAAAEKVSPQNPWNEFQQEMSGRGWTQDKVRAEYWKFKSTGKKPV</sequence>
<keyword evidence="4" id="KW-0812">Transmembrane</keyword>
<keyword evidence="1" id="KW-0862">Zinc</keyword>
<comment type="caution">
    <text evidence="6">The sequence shown here is derived from an EMBL/GenBank/DDBJ whole genome shotgun (WGS) entry which is preliminary data.</text>
</comment>
<keyword evidence="4" id="KW-0472">Membrane</keyword>
<feature type="region of interest" description="Disordered" evidence="3">
    <location>
        <begin position="569"/>
        <end position="588"/>
    </location>
</feature>
<feature type="region of interest" description="Disordered" evidence="3">
    <location>
        <begin position="1133"/>
        <end position="1175"/>
    </location>
</feature>
<feature type="coiled-coil region" evidence="2">
    <location>
        <begin position="96"/>
        <end position="130"/>
    </location>
</feature>
<feature type="compositionally biased region" description="Basic and acidic residues" evidence="3">
    <location>
        <begin position="1919"/>
        <end position="1928"/>
    </location>
</feature>
<dbReference type="Proteomes" id="UP001152797">
    <property type="component" value="Unassembled WGS sequence"/>
</dbReference>
<evidence type="ECO:0000313" key="6">
    <source>
        <dbReference type="EMBL" id="CAI3976441.1"/>
    </source>
</evidence>
<feature type="region of interest" description="Disordered" evidence="3">
    <location>
        <begin position="1912"/>
        <end position="1971"/>
    </location>
</feature>
<feature type="compositionally biased region" description="Low complexity" evidence="3">
    <location>
        <begin position="1988"/>
        <end position="2004"/>
    </location>
</feature>
<keyword evidence="1" id="KW-0479">Metal-binding</keyword>
<feature type="compositionally biased region" description="Basic and acidic residues" evidence="3">
    <location>
        <begin position="29"/>
        <end position="42"/>
    </location>
</feature>
<feature type="compositionally biased region" description="Polar residues" evidence="3">
    <location>
        <begin position="720"/>
        <end position="729"/>
    </location>
</feature>
<evidence type="ECO:0000313" key="7">
    <source>
        <dbReference type="EMBL" id="CAL4763753.1"/>
    </source>
</evidence>
<keyword evidence="1" id="KW-0863">Zinc-finger</keyword>
<feature type="transmembrane region" description="Helical" evidence="4">
    <location>
        <begin position="1879"/>
        <end position="1901"/>
    </location>
</feature>
<feature type="compositionally biased region" description="Gly residues" evidence="3">
    <location>
        <begin position="647"/>
        <end position="659"/>
    </location>
</feature>
<feature type="compositionally biased region" description="Basic residues" evidence="3">
    <location>
        <begin position="1952"/>
        <end position="1962"/>
    </location>
</feature>
<dbReference type="PROSITE" id="PS50103">
    <property type="entry name" value="ZF_C3H1"/>
    <property type="match status" value="1"/>
</dbReference>
<feature type="region of interest" description="Disordered" evidence="3">
    <location>
        <begin position="190"/>
        <end position="216"/>
    </location>
</feature>
<feature type="region of interest" description="Disordered" evidence="3">
    <location>
        <begin position="1"/>
        <end position="80"/>
    </location>
</feature>
<dbReference type="EMBL" id="CAMXCT010000271">
    <property type="protein sequence ID" value="CAI3976441.1"/>
    <property type="molecule type" value="Genomic_DNA"/>
</dbReference>
<name>A0A9P1BNA0_9DINO</name>
<accession>A0A9P1BNA0</accession>
<keyword evidence="2" id="KW-0175">Coiled coil</keyword>
<dbReference type="EMBL" id="CAMXCT020000271">
    <property type="protein sequence ID" value="CAL1129816.1"/>
    <property type="molecule type" value="Genomic_DNA"/>
</dbReference>
<evidence type="ECO:0000256" key="2">
    <source>
        <dbReference type="SAM" id="Coils"/>
    </source>
</evidence>
<reference evidence="6" key="1">
    <citation type="submission" date="2022-10" db="EMBL/GenBank/DDBJ databases">
        <authorList>
            <person name="Chen Y."/>
            <person name="Dougan E. K."/>
            <person name="Chan C."/>
            <person name="Rhodes N."/>
            <person name="Thang M."/>
        </authorList>
    </citation>
    <scope>NUCLEOTIDE SEQUENCE</scope>
</reference>
<feature type="region of interest" description="Disordered" evidence="3">
    <location>
        <begin position="1986"/>
        <end position="2150"/>
    </location>
</feature>
<feature type="compositionally biased region" description="Polar residues" evidence="3">
    <location>
        <begin position="1"/>
        <end position="10"/>
    </location>
</feature>
<evidence type="ECO:0000313" key="8">
    <source>
        <dbReference type="Proteomes" id="UP001152797"/>
    </source>
</evidence>
<dbReference type="OrthoDB" id="437812at2759"/>